<name>A0A1I0RWF6_9FIRM</name>
<evidence type="ECO:0000313" key="2">
    <source>
        <dbReference type="EMBL" id="SEW45860.1"/>
    </source>
</evidence>
<dbReference type="CDD" id="cd00158">
    <property type="entry name" value="RHOD"/>
    <property type="match status" value="1"/>
</dbReference>
<accession>A0A1I0RWF6</accession>
<dbReference type="SMART" id="SM00450">
    <property type="entry name" value="RHOD"/>
    <property type="match status" value="1"/>
</dbReference>
<dbReference type="Proteomes" id="UP000199701">
    <property type="component" value="Unassembled WGS sequence"/>
</dbReference>
<evidence type="ECO:0000313" key="3">
    <source>
        <dbReference type="Proteomes" id="UP000199701"/>
    </source>
</evidence>
<dbReference type="AlphaFoldDB" id="A0A1I0RWF6"/>
<dbReference type="Pfam" id="PF00581">
    <property type="entry name" value="Rhodanese"/>
    <property type="match status" value="1"/>
</dbReference>
<dbReference type="RefSeq" id="WP_092458156.1">
    <property type="nucleotide sequence ID" value="NZ_FOJI01000027.1"/>
</dbReference>
<proteinExistence type="predicted"/>
<feature type="domain" description="Rhodanese" evidence="1">
    <location>
        <begin position="16"/>
        <end position="98"/>
    </location>
</feature>
<evidence type="ECO:0000259" key="1">
    <source>
        <dbReference type="PROSITE" id="PS50206"/>
    </source>
</evidence>
<keyword evidence="2" id="KW-0808">Transferase</keyword>
<dbReference type="Gene3D" id="3.40.250.10">
    <property type="entry name" value="Rhodanese-like domain"/>
    <property type="match status" value="1"/>
</dbReference>
<gene>
    <name evidence="2" type="ORF">SAMN05421659_12729</name>
</gene>
<organism evidence="2 3">
    <name type="scientific">[Clostridium] fimetarium</name>
    <dbReference type="NCBI Taxonomy" id="99656"/>
    <lineage>
        <taxon>Bacteria</taxon>
        <taxon>Bacillati</taxon>
        <taxon>Bacillota</taxon>
        <taxon>Clostridia</taxon>
        <taxon>Lachnospirales</taxon>
        <taxon>Lachnospiraceae</taxon>
    </lineage>
</organism>
<dbReference type="GO" id="GO:0016740">
    <property type="term" value="F:transferase activity"/>
    <property type="evidence" value="ECO:0007669"/>
    <property type="project" value="UniProtKB-KW"/>
</dbReference>
<dbReference type="InterPro" id="IPR036873">
    <property type="entry name" value="Rhodanese-like_dom_sf"/>
</dbReference>
<dbReference type="InterPro" id="IPR001763">
    <property type="entry name" value="Rhodanese-like_dom"/>
</dbReference>
<sequence length="100" mass="11436">MIFENISVKNLNSLANDPDVIIVDLRDEADYIKMHVKNAININNDKLFKSLEKLDKNKTIVLYCERGSLSLIAAKKLSEMGYRVKTVIGGINMYKARYLK</sequence>
<protein>
    <submittedName>
        <fullName evidence="2">Rhodanese-related sulfurtransferase</fullName>
    </submittedName>
</protein>
<keyword evidence="3" id="KW-1185">Reference proteome</keyword>
<dbReference type="STRING" id="99656.SAMN05421659_12729"/>
<dbReference type="OrthoDB" id="9800872at2"/>
<dbReference type="PROSITE" id="PS50206">
    <property type="entry name" value="RHODANESE_3"/>
    <property type="match status" value="1"/>
</dbReference>
<dbReference type="PANTHER" id="PTHR43031">
    <property type="entry name" value="FAD-DEPENDENT OXIDOREDUCTASE"/>
    <property type="match status" value="1"/>
</dbReference>
<dbReference type="EMBL" id="FOJI01000027">
    <property type="protein sequence ID" value="SEW45860.1"/>
    <property type="molecule type" value="Genomic_DNA"/>
</dbReference>
<dbReference type="SUPFAM" id="SSF52821">
    <property type="entry name" value="Rhodanese/Cell cycle control phosphatase"/>
    <property type="match status" value="1"/>
</dbReference>
<reference evidence="2 3" key="1">
    <citation type="submission" date="2016-10" db="EMBL/GenBank/DDBJ databases">
        <authorList>
            <person name="de Groot N.N."/>
        </authorList>
    </citation>
    <scope>NUCLEOTIDE SEQUENCE [LARGE SCALE GENOMIC DNA]</scope>
    <source>
        <strain evidence="2 3">DSM 9179</strain>
    </source>
</reference>
<dbReference type="PANTHER" id="PTHR43031:SF16">
    <property type="entry name" value="OXIDOREDUCTASE"/>
    <property type="match status" value="1"/>
</dbReference>
<dbReference type="InterPro" id="IPR050229">
    <property type="entry name" value="GlpE_sulfurtransferase"/>
</dbReference>